<evidence type="ECO:0000256" key="7">
    <source>
        <dbReference type="RuleBase" id="RU004468"/>
    </source>
</evidence>
<comment type="caution">
    <text evidence="8">The sequence shown here is derived from an EMBL/GenBank/DDBJ whole genome shotgun (WGS) entry which is preliminary data.</text>
</comment>
<dbReference type="Pfam" id="PF00232">
    <property type="entry name" value="Glyco_hydro_1"/>
    <property type="match status" value="1"/>
</dbReference>
<dbReference type="GO" id="GO:0016787">
    <property type="term" value="F:hydrolase activity"/>
    <property type="evidence" value="ECO:0007669"/>
    <property type="project" value="UniProtKB-KW"/>
</dbReference>
<dbReference type="Proteomes" id="UP001524435">
    <property type="component" value="Unassembled WGS sequence"/>
</dbReference>
<dbReference type="PROSITE" id="PS00653">
    <property type="entry name" value="GLYCOSYL_HYDROL_F1_2"/>
    <property type="match status" value="1"/>
</dbReference>
<dbReference type="PROSITE" id="PS00572">
    <property type="entry name" value="GLYCOSYL_HYDROL_F1_1"/>
    <property type="match status" value="1"/>
</dbReference>
<dbReference type="EC" id="3.2.1.21" evidence="2"/>
<dbReference type="InterPro" id="IPR001360">
    <property type="entry name" value="Glyco_hydro_1"/>
</dbReference>
<evidence type="ECO:0000256" key="5">
    <source>
        <dbReference type="PROSITE-ProRule" id="PRU10055"/>
    </source>
</evidence>
<organism evidence="8 9">
    <name type="scientific">Massilicoli timonensis</name>
    <dbReference type="NCBI Taxonomy" id="2015901"/>
    <lineage>
        <taxon>Bacteria</taxon>
        <taxon>Bacillati</taxon>
        <taxon>Bacillota</taxon>
        <taxon>Erysipelotrichia</taxon>
        <taxon>Erysipelotrichales</taxon>
        <taxon>Erysipelotrichaceae</taxon>
        <taxon>Massilicoli</taxon>
    </lineage>
</organism>
<dbReference type="InterPro" id="IPR033132">
    <property type="entry name" value="GH_1_N_CS"/>
</dbReference>
<evidence type="ECO:0000313" key="9">
    <source>
        <dbReference type="Proteomes" id="UP001524435"/>
    </source>
</evidence>
<dbReference type="SUPFAM" id="SSF51445">
    <property type="entry name" value="(Trans)glycosidases"/>
    <property type="match status" value="1"/>
</dbReference>
<name>A0ABT1SMZ6_9FIRM</name>
<dbReference type="PANTHER" id="PTHR10353:SF36">
    <property type="entry name" value="LP05116P"/>
    <property type="match status" value="1"/>
</dbReference>
<evidence type="ECO:0000256" key="4">
    <source>
        <dbReference type="ARBA" id="ARBA00023295"/>
    </source>
</evidence>
<dbReference type="PANTHER" id="PTHR10353">
    <property type="entry name" value="GLYCOSYL HYDROLASE"/>
    <property type="match status" value="1"/>
</dbReference>
<dbReference type="Gene3D" id="3.20.20.80">
    <property type="entry name" value="Glycosidases"/>
    <property type="match status" value="1"/>
</dbReference>
<feature type="active site" description="Nucleophile" evidence="5">
    <location>
        <position position="372"/>
    </location>
</feature>
<sequence>MELKEPFLWGSATAAYQCEGGYREDDKGESIWDVFCHSEKNNINAVTGDVASDHYHRYEEDIRMLKEGGQNAYRFSLAWTRIIPKGTGKISQAGIAFYKRVLAACKKYGVTPLVTIYHYDLPQPLMEIGGWENREVAEAFADYAQVCFEAFGDEVRHWVTINEPDYDTMCAYAVGNYPPNVTDMNRRAKALYHMLLASAKAVSRFRKLQAKGMIGLVHAPYPIATLQDDLAYREAAKNADLFYNRCIADPTITGWFCDDLFVKLKESNIDLSFIKEGDKQCFMEGTVDFLGLNVYERAVVKPYTSGETCLKINNTGKSKDKTSIIVKGWFELDKDSEVKRNPWGMEVYPKCIYDLLYMMKERYGDIPFIITENGIGYYDKLENGQVHDPYRIEYLDGFIDWMWKAKEEGIDVRGYFVWSTMDLYSWINGYEKRYGLVYVDYEDHEKRYPKDSYYWYQKKIDEKEGKEL</sequence>
<comment type="similarity">
    <text evidence="1 6">Belongs to the glycosyl hydrolase 1 family.</text>
</comment>
<evidence type="ECO:0000256" key="6">
    <source>
        <dbReference type="RuleBase" id="RU003690"/>
    </source>
</evidence>
<gene>
    <name evidence="8" type="ORF">NE663_10070</name>
</gene>
<dbReference type="InterPro" id="IPR017853">
    <property type="entry name" value="GH"/>
</dbReference>
<keyword evidence="9" id="KW-1185">Reference proteome</keyword>
<reference evidence="8 9" key="1">
    <citation type="submission" date="2022-06" db="EMBL/GenBank/DDBJ databases">
        <title>Isolation of gut microbiota from human fecal samples.</title>
        <authorList>
            <person name="Pamer E.G."/>
            <person name="Barat B."/>
            <person name="Waligurski E."/>
            <person name="Medina S."/>
            <person name="Paddock L."/>
            <person name="Mostad J."/>
        </authorList>
    </citation>
    <scope>NUCLEOTIDE SEQUENCE [LARGE SCALE GENOMIC DNA]</scope>
    <source>
        <strain evidence="8 9">DFI.6.1</strain>
    </source>
</reference>
<dbReference type="InterPro" id="IPR018120">
    <property type="entry name" value="Glyco_hydro_1_AS"/>
</dbReference>
<evidence type="ECO:0000313" key="8">
    <source>
        <dbReference type="EMBL" id="MCQ5122596.1"/>
    </source>
</evidence>
<evidence type="ECO:0000256" key="1">
    <source>
        <dbReference type="ARBA" id="ARBA00010838"/>
    </source>
</evidence>
<dbReference type="PRINTS" id="PR00131">
    <property type="entry name" value="GLHYDRLASE1"/>
</dbReference>
<keyword evidence="4 7" id="KW-0326">Glycosidase</keyword>
<dbReference type="EMBL" id="JANGCH010000020">
    <property type="protein sequence ID" value="MCQ5122596.1"/>
    <property type="molecule type" value="Genomic_DNA"/>
</dbReference>
<keyword evidence="3 7" id="KW-0378">Hydrolase</keyword>
<evidence type="ECO:0000256" key="3">
    <source>
        <dbReference type="ARBA" id="ARBA00022801"/>
    </source>
</evidence>
<accession>A0ABT1SMZ6</accession>
<protein>
    <recommendedName>
        <fullName evidence="2">beta-glucosidase</fullName>
        <ecNumber evidence="2">3.2.1.21</ecNumber>
    </recommendedName>
</protein>
<evidence type="ECO:0000256" key="2">
    <source>
        <dbReference type="ARBA" id="ARBA00012744"/>
    </source>
</evidence>
<dbReference type="RefSeq" id="WP_102268451.1">
    <property type="nucleotide sequence ID" value="NZ_CANTYB010000022.1"/>
</dbReference>
<proteinExistence type="inferred from homology"/>